<proteinExistence type="predicted"/>
<gene>
    <name evidence="1" type="ORF">B273_0666</name>
</gene>
<comment type="caution">
    <text evidence="1">The sequence shown here is derived from an EMBL/GenBank/DDBJ whole genome shotgun (WGS) entry which is preliminary data.</text>
</comment>
<dbReference type="AlphaFoldDB" id="K6FBS0"/>
<organism evidence="1 2">
    <name type="scientific">SAR86 cluster bacterium SAR86E</name>
    <dbReference type="NCBI Taxonomy" id="1208365"/>
    <lineage>
        <taxon>Bacteria</taxon>
        <taxon>Pseudomonadati</taxon>
        <taxon>Pseudomonadota</taxon>
        <taxon>Gammaproteobacteria</taxon>
        <taxon>SAR86 cluster</taxon>
    </lineage>
</organism>
<keyword evidence="2" id="KW-1185">Reference proteome</keyword>
<dbReference type="STRING" id="1208365.B273_0666"/>
<reference evidence="1 2" key="1">
    <citation type="submission" date="2012-09" db="EMBL/GenBank/DDBJ databases">
        <authorList>
            <person name="Dupont C.L."/>
            <person name="Rusch D.B."/>
            <person name="Lombardo M.-J."/>
            <person name="Novotny M."/>
            <person name="Yee-Greenbaum J."/>
            <person name="Laskin R."/>
        </authorList>
    </citation>
    <scope>NUCLEOTIDE SEQUENCE [LARGE SCALE GENOMIC DNA]</scope>
    <source>
        <strain evidence="1">SAR86E</strain>
    </source>
</reference>
<dbReference type="EMBL" id="AMWX01000012">
    <property type="protein sequence ID" value="EKO36107.1"/>
    <property type="molecule type" value="Genomic_DNA"/>
</dbReference>
<evidence type="ECO:0000313" key="2">
    <source>
        <dbReference type="Proteomes" id="UP000010310"/>
    </source>
</evidence>
<name>K6FBS0_9GAMM</name>
<protein>
    <submittedName>
        <fullName evidence="1">Uncharacterized protein</fullName>
    </submittedName>
</protein>
<dbReference type="Proteomes" id="UP000010310">
    <property type="component" value="Unassembled WGS sequence"/>
</dbReference>
<accession>K6FBS0</accession>
<sequence length="75" mass="8524">MSSILVAISINAELEISLFSFPEAKINPARMHLLSARAEYRMDEIILLVSGRSESIRFNTFTLHSDRKLKDITQS</sequence>
<evidence type="ECO:0000313" key="1">
    <source>
        <dbReference type="EMBL" id="EKO36107.1"/>
    </source>
</evidence>